<name>A0A382XC57_9ZZZZ</name>
<dbReference type="AlphaFoldDB" id="A0A382XC57"/>
<sequence length="23" mass="2622">VDEEQHDDDGDGRAREHRTGCHS</sequence>
<evidence type="ECO:0000256" key="1">
    <source>
        <dbReference type="SAM" id="MobiDB-lite"/>
    </source>
</evidence>
<organism evidence="2">
    <name type="scientific">marine metagenome</name>
    <dbReference type="NCBI Taxonomy" id="408172"/>
    <lineage>
        <taxon>unclassified sequences</taxon>
        <taxon>metagenomes</taxon>
        <taxon>ecological metagenomes</taxon>
    </lineage>
</organism>
<evidence type="ECO:0000313" key="2">
    <source>
        <dbReference type="EMBL" id="SVD68439.1"/>
    </source>
</evidence>
<reference evidence="2" key="1">
    <citation type="submission" date="2018-05" db="EMBL/GenBank/DDBJ databases">
        <authorList>
            <person name="Lanie J.A."/>
            <person name="Ng W.-L."/>
            <person name="Kazmierczak K.M."/>
            <person name="Andrzejewski T.M."/>
            <person name="Davidsen T.M."/>
            <person name="Wayne K.J."/>
            <person name="Tettelin H."/>
            <person name="Glass J.I."/>
            <person name="Rusch D."/>
            <person name="Podicherti R."/>
            <person name="Tsui H.-C.T."/>
            <person name="Winkler M.E."/>
        </authorList>
    </citation>
    <scope>NUCLEOTIDE SEQUENCE</scope>
</reference>
<feature type="non-terminal residue" evidence="2">
    <location>
        <position position="1"/>
    </location>
</feature>
<protein>
    <submittedName>
        <fullName evidence="2">Uncharacterized protein</fullName>
    </submittedName>
</protein>
<gene>
    <name evidence="2" type="ORF">METZ01_LOCUS421293</name>
</gene>
<accession>A0A382XC57</accession>
<dbReference type="EMBL" id="UINC01166466">
    <property type="protein sequence ID" value="SVD68439.1"/>
    <property type="molecule type" value="Genomic_DNA"/>
</dbReference>
<proteinExistence type="predicted"/>
<feature type="compositionally biased region" description="Basic and acidic residues" evidence="1">
    <location>
        <begin position="11"/>
        <end position="23"/>
    </location>
</feature>
<feature type="compositionally biased region" description="Acidic residues" evidence="1">
    <location>
        <begin position="1"/>
        <end position="10"/>
    </location>
</feature>
<feature type="region of interest" description="Disordered" evidence="1">
    <location>
        <begin position="1"/>
        <end position="23"/>
    </location>
</feature>